<feature type="transmembrane region" description="Helical" evidence="9">
    <location>
        <begin position="289"/>
        <end position="310"/>
    </location>
</feature>
<dbReference type="GO" id="GO:0012505">
    <property type="term" value="C:endomembrane system"/>
    <property type="evidence" value="ECO:0007669"/>
    <property type="project" value="UniProtKB-SubCell"/>
</dbReference>
<keyword evidence="6" id="KW-0406">Ion transport</keyword>
<accession>A0A8J5XP61</accession>
<proteinExistence type="inferred from homology"/>
<evidence type="ECO:0000256" key="2">
    <source>
        <dbReference type="ARBA" id="ARBA00008577"/>
    </source>
</evidence>
<comment type="similarity">
    <text evidence="2">Belongs to the castor/pollux (TC 1.A.1.23) family.</text>
</comment>
<keyword evidence="5 9" id="KW-1133">Transmembrane helix</keyword>
<feature type="domain" description="RCK N-terminal" evidence="10">
    <location>
        <begin position="330"/>
        <end position="477"/>
    </location>
</feature>
<feature type="region of interest" description="Disordered" evidence="8">
    <location>
        <begin position="33"/>
        <end position="103"/>
    </location>
</feature>
<comment type="subcellular location">
    <subcellularLocation>
        <location evidence="1">Endomembrane system</location>
        <topology evidence="1">Multi-pass membrane protein</topology>
    </subcellularLocation>
</comment>
<dbReference type="GO" id="GO:0006813">
    <property type="term" value="P:potassium ion transport"/>
    <property type="evidence" value="ECO:0007669"/>
    <property type="project" value="InterPro"/>
</dbReference>
<gene>
    <name evidence="11" type="ORF">KFE25_008315</name>
</gene>
<comment type="caution">
    <text evidence="11">The sequence shown here is derived from an EMBL/GenBank/DDBJ whole genome shotgun (WGS) entry which is preliminary data.</text>
</comment>
<dbReference type="Pfam" id="PF06241">
    <property type="entry name" value="Castor_Poll_mid"/>
    <property type="match status" value="1"/>
</dbReference>
<dbReference type="OrthoDB" id="414047at2759"/>
<keyword evidence="7 9" id="KW-0472">Membrane</keyword>
<evidence type="ECO:0000256" key="6">
    <source>
        <dbReference type="ARBA" id="ARBA00023065"/>
    </source>
</evidence>
<dbReference type="Gene3D" id="3.40.50.720">
    <property type="entry name" value="NAD(P)-binding Rossmann-like Domain"/>
    <property type="match status" value="1"/>
</dbReference>
<keyword evidence="4 9" id="KW-0812">Transmembrane</keyword>
<evidence type="ECO:0000256" key="1">
    <source>
        <dbReference type="ARBA" id="ARBA00004127"/>
    </source>
</evidence>
<keyword evidence="3" id="KW-0813">Transport</keyword>
<evidence type="ECO:0000256" key="8">
    <source>
        <dbReference type="SAM" id="MobiDB-lite"/>
    </source>
</evidence>
<feature type="transmembrane region" description="Helical" evidence="9">
    <location>
        <begin position="257"/>
        <end position="277"/>
    </location>
</feature>
<dbReference type="InterPro" id="IPR010420">
    <property type="entry name" value="CASTOR/POLLUX/SYM8_dom"/>
</dbReference>
<evidence type="ECO:0000313" key="11">
    <source>
        <dbReference type="EMBL" id="KAG8466936.1"/>
    </source>
</evidence>
<protein>
    <recommendedName>
        <fullName evidence="10">RCK N-terminal domain-containing protein</fullName>
    </recommendedName>
</protein>
<dbReference type="InterPro" id="IPR044849">
    <property type="entry name" value="CASTOR/POLLUX/SYM8-like"/>
</dbReference>
<reference evidence="11" key="1">
    <citation type="submission" date="2021-05" db="EMBL/GenBank/DDBJ databases">
        <title>The genome of the haptophyte Pavlova lutheri (Diacronema luteri, Pavlovales) - a model for lipid biosynthesis in eukaryotic algae.</title>
        <authorList>
            <person name="Hulatt C.J."/>
            <person name="Posewitz M.C."/>
        </authorList>
    </citation>
    <scope>NUCLEOTIDE SEQUENCE</scope>
    <source>
        <strain evidence="11">NIVA-4/92</strain>
    </source>
</reference>
<feature type="compositionally biased region" description="Low complexity" evidence="8">
    <location>
        <begin position="117"/>
        <end position="130"/>
    </location>
</feature>
<dbReference type="InterPro" id="IPR003148">
    <property type="entry name" value="RCK_N"/>
</dbReference>
<evidence type="ECO:0000256" key="7">
    <source>
        <dbReference type="ARBA" id="ARBA00023136"/>
    </source>
</evidence>
<dbReference type="Proteomes" id="UP000751190">
    <property type="component" value="Unassembled WGS sequence"/>
</dbReference>
<feature type="transmembrane region" description="Helical" evidence="9">
    <location>
        <begin position="221"/>
        <end position="245"/>
    </location>
</feature>
<name>A0A8J5XP61_DIALT</name>
<evidence type="ECO:0000256" key="9">
    <source>
        <dbReference type="SAM" id="Phobius"/>
    </source>
</evidence>
<sequence>MLSSAGGSPPVRGGVRSVTASVALARARAEYARLQEEESAHAASSPFAARADSPSAGERARARRRPSGGLSDAAVEKVRRARALSSQLRTTEHDSDSAPSADVALTLDQRVARSERGSSPARAGARARAGAAADARARAAEQGAHVLAAPALPSLLHSAPPTAMAWQQMLNGRQRSSSVLAEDADTAARGEASRAASTRPSLWEVLSYRLDLFLSREQSKYVMLVAMIGVGLALGTLLLLPLVISGEAGSPPIPLPTALPAALWLAWTFMADTGAHADELHDASAWARLVGALVSALGILLGATVVALIVEAVHEKVASLSAGSLRVPESGHVCIFGWSARAVPLIIELCEANASAGGGVIVVVAESRTKRQMEEEAAFAQRRGDDGLRGTRVLFRHGSPHLLPTLHAVRAHAAKAIVVLSDPTIGANAADAHTLRTVLALRTLADPPRGHVVAEVNMIDTEPALQLIGGNLVEPVVVDVLVGRLLVVCAQNPGLSACYEALLGFSGDELYFKAWPQLDGKTFGHALRAFPDAVPVGVKRAAPPPAVADQRGSDEQHADAAGQRSNTDARARAAAALAEPSQLVLNPPDDYVLQPGDELLVIAEDDNSYELPSGALAEALPAHVPQPRKAAPQQPQQLLIVGWRRDLPAMLQNLAEIVAAGSVAHVFGEVPYDVREQACTDLDAPPLVDGQQQLGRLTVAHHVGSCMHRRHLLRLPVESMDTILILADEGATSGEALQSDSRCLATLLLCWDVATQARADGPVARAAHLAQLRTGARHRRSASNLAEVAALGARFAPKASQAEQQILCEVLDFRTRDILGQDASIVSRFDFLLSNAILSKVLAMVAEERAIKHVLLQMLQPGGSEMLVRPFVEFEAELRPLSASLSFWDLSAFMRGRGDILVGIKRSREPPVLNPKDKRAPLHLMQSDSVVVFSPAHDE</sequence>
<evidence type="ECO:0000259" key="10">
    <source>
        <dbReference type="PROSITE" id="PS51201"/>
    </source>
</evidence>
<dbReference type="PANTHER" id="PTHR31563:SF10">
    <property type="entry name" value="ION CHANNEL POLLUX-RELATED"/>
    <property type="match status" value="1"/>
</dbReference>
<dbReference type="OMA" id="YVVDVCF"/>
<evidence type="ECO:0000313" key="12">
    <source>
        <dbReference type="Proteomes" id="UP000751190"/>
    </source>
</evidence>
<keyword evidence="12" id="KW-1185">Reference proteome</keyword>
<evidence type="ECO:0000256" key="3">
    <source>
        <dbReference type="ARBA" id="ARBA00022448"/>
    </source>
</evidence>
<feature type="region of interest" description="Disordered" evidence="8">
    <location>
        <begin position="540"/>
        <end position="572"/>
    </location>
</feature>
<organism evidence="11 12">
    <name type="scientific">Diacronema lutheri</name>
    <name type="common">Unicellular marine alga</name>
    <name type="synonym">Monochrysis lutheri</name>
    <dbReference type="NCBI Taxonomy" id="2081491"/>
    <lineage>
        <taxon>Eukaryota</taxon>
        <taxon>Haptista</taxon>
        <taxon>Haptophyta</taxon>
        <taxon>Pavlovophyceae</taxon>
        <taxon>Pavlovales</taxon>
        <taxon>Pavlovaceae</taxon>
        <taxon>Diacronema</taxon>
    </lineage>
</organism>
<feature type="region of interest" description="Disordered" evidence="8">
    <location>
        <begin position="111"/>
        <end position="130"/>
    </location>
</feature>
<feature type="compositionally biased region" description="Low complexity" evidence="8">
    <location>
        <begin position="41"/>
        <end position="56"/>
    </location>
</feature>
<dbReference type="PANTHER" id="PTHR31563">
    <property type="entry name" value="ION CHANNEL POLLUX-RELATED"/>
    <property type="match status" value="1"/>
</dbReference>
<evidence type="ECO:0000256" key="4">
    <source>
        <dbReference type="ARBA" id="ARBA00022692"/>
    </source>
</evidence>
<dbReference type="AlphaFoldDB" id="A0A8J5XP61"/>
<dbReference type="PROSITE" id="PS51201">
    <property type="entry name" value="RCK_N"/>
    <property type="match status" value="1"/>
</dbReference>
<dbReference type="EMBL" id="JAGTXO010000007">
    <property type="protein sequence ID" value="KAG8466936.1"/>
    <property type="molecule type" value="Genomic_DNA"/>
</dbReference>
<evidence type="ECO:0000256" key="5">
    <source>
        <dbReference type="ARBA" id="ARBA00022989"/>
    </source>
</evidence>